<dbReference type="SUPFAM" id="SSF52777">
    <property type="entry name" value="CoA-dependent acyltransferases"/>
    <property type="match status" value="2"/>
</dbReference>
<evidence type="ECO:0000259" key="1">
    <source>
        <dbReference type="Pfam" id="PF00668"/>
    </source>
</evidence>
<dbReference type="Pfam" id="PF00668">
    <property type="entry name" value="Condensation"/>
    <property type="match status" value="1"/>
</dbReference>
<evidence type="ECO:0000313" key="3">
    <source>
        <dbReference type="EMBL" id="MDQ2106602.1"/>
    </source>
</evidence>
<reference evidence="3 4" key="1">
    <citation type="submission" date="2023-06" db="EMBL/GenBank/DDBJ databases">
        <title>Azospirillum isscasensis sp.nov, a bacterium isolated from rhizosphere soil of rice.</title>
        <authorList>
            <person name="Wang H."/>
        </authorList>
    </citation>
    <scope>NUCLEOTIDE SEQUENCE [LARGE SCALE GENOMIC DNA]</scope>
    <source>
        <strain evidence="3 4">C340-1</strain>
    </source>
</reference>
<dbReference type="PANTHER" id="PTHR45527:SF1">
    <property type="entry name" value="FATTY ACID SYNTHASE"/>
    <property type="match status" value="1"/>
</dbReference>
<dbReference type="Pfam" id="PF18563">
    <property type="entry name" value="TubC_N"/>
    <property type="match status" value="1"/>
</dbReference>
<name>A0ABU0WQT3_9PROT</name>
<feature type="domain" description="Condensation" evidence="1">
    <location>
        <begin position="70"/>
        <end position="506"/>
    </location>
</feature>
<dbReference type="Gene3D" id="3.30.559.30">
    <property type="entry name" value="Nonribosomal peptide synthetase, condensation domain"/>
    <property type="match status" value="1"/>
</dbReference>
<sequence length="511" mass="54276">MTGVRDLLAALAARGVSVTREGDALKVRGPAGAVPPEMRAEMAARKADILAFLGGPAGAPAPRPDPSAPVPLAPNQRRLWFLDRLDGGTAFVMAAAWEIEGPFDAGALRRALTGLTARHRILSIVIRDDGDGPCMVALPPAPFALEEEEASGADPAALAAADARRPFRLAEEPPFRARLVRVGPERRVLLLSMHHIVSDRWSMGVLMRDLSALYGEALTGAPAALPPLPVQYADVAAWQHATVDEARRTAQAEAWRERLAGAPTDLALPLDRPRPPVRGDRGGMVRFALPPATAESLTRLARAAQATPFMALLAVYAALLARWSGQDELTIGCPAGGRDRMETQNLVGFFVNNLVLRADLTGDPDFATLLRRLRAVCLDAFDRQEVPFDRVVEAVNPERALNRGPLFQAMFVLQTAAVEPLSFAGARVRPVESGGGASELDLNLSLEAGPDGGVLGHLEYDADLFDAATMERLAQGFVRLAAAAAERPDAPVSALPLVTPGERDALVAAAA</sequence>
<feature type="domain" description="TubC N-terminal docking" evidence="2">
    <location>
        <begin position="4"/>
        <end position="53"/>
    </location>
</feature>
<dbReference type="EMBL" id="JAUJFI010000288">
    <property type="protein sequence ID" value="MDQ2106602.1"/>
    <property type="molecule type" value="Genomic_DNA"/>
</dbReference>
<dbReference type="InterPro" id="IPR044894">
    <property type="entry name" value="TubC_N_sf"/>
</dbReference>
<accession>A0ABU0WQT3</accession>
<evidence type="ECO:0000313" key="4">
    <source>
        <dbReference type="Proteomes" id="UP001227317"/>
    </source>
</evidence>
<comment type="caution">
    <text evidence="3">The sequence shown here is derived from an EMBL/GenBank/DDBJ whole genome shotgun (WGS) entry which is preliminary data.</text>
</comment>
<evidence type="ECO:0000259" key="2">
    <source>
        <dbReference type="Pfam" id="PF18563"/>
    </source>
</evidence>
<organism evidence="3 4">
    <name type="scientific">Azospirillum isscasi</name>
    <dbReference type="NCBI Taxonomy" id="3053926"/>
    <lineage>
        <taxon>Bacteria</taxon>
        <taxon>Pseudomonadati</taxon>
        <taxon>Pseudomonadota</taxon>
        <taxon>Alphaproteobacteria</taxon>
        <taxon>Rhodospirillales</taxon>
        <taxon>Azospirillaceae</taxon>
        <taxon>Azospirillum</taxon>
    </lineage>
</organism>
<dbReference type="InterPro" id="IPR023213">
    <property type="entry name" value="CAT-like_dom_sf"/>
</dbReference>
<dbReference type="PANTHER" id="PTHR45527">
    <property type="entry name" value="NONRIBOSOMAL PEPTIDE SYNTHETASE"/>
    <property type="match status" value="1"/>
</dbReference>
<proteinExistence type="predicted"/>
<dbReference type="CDD" id="cd19531">
    <property type="entry name" value="LCL_NRPS-like"/>
    <property type="match status" value="1"/>
</dbReference>
<protein>
    <submittedName>
        <fullName evidence="3">Condensation domain-containing protein</fullName>
    </submittedName>
</protein>
<keyword evidence="4" id="KW-1185">Reference proteome</keyword>
<feature type="non-terminal residue" evidence="3">
    <location>
        <position position="511"/>
    </location>
</feature>
<gene>
    <name evidence="3" type="ORF">QSG27_28195</name>
</gene>
<dbReference type="InterPro" id="IPR041464">
    <property type="entry name" value="TubC_N"/>
</dbReference>
<dbReference type="Proteomes" id="UP001227317">
    <property type="component" value="Unassembled WGS sequence"/>
</dbReference>
<dbReference type="InterPro" id="IPR001242">
    <property type="entry name" value="Condensation_dom"/>
</dbReference>
<dbReference type="Gene3D" id="1.10.10.1830">
    <property type="entry name" value="Non-ribosomal peptide synthase, adenylation domain"/>
    <property type="match status" value="1"/>
</dbReference>
<dbReference type="Gene3D" id="3.30.559.10">
    <property type="entry name" value="Chloramphenicol acetyltransferase-like domain"/>
    <property type="match status" value="1"/>
</dbReference>
<dbReference type="RefSeq" id="WP_306712084.1">
    <property type="nucleotide sequence ID" value="NZ_JAUJFI010000288.1"/>
</dbReference>